<gene>
    <name evidence="2" type="ORF">FB45DRAFT_1035988</name>
</gene>
<sequence>MTPPTPDPRSTPIPLFCGTEIEAPDAWWDAHSPASVPFLPIPLSGTPARPRRWLGGRDGVVGTVVVPLETRYFDSADAAALGLRGGPGCGCTVDGVGCAICGNPLGTVTTSPHPIGIYAALDERRDPLHIPPHRSITTISTQQTFQVSVPNADWTCSGYSPRSPSPLRSPDAGSPGAQPPPLIAASPIPEDEQELGWRGLLPRYDSTGSVGEHNQYRTAPGMSSFSLSLPAATMDSWLKPLPYIGPAPLYPCLKPHPLPPESTQHLPLHLPLHLVSGVPPPHARTLESDSIAIGLRVRVRRAPVPGLRSLQPTPPNFPSVSEQEAWLAAGSSSSGTHGGEVGTTRRRRASVPYLREPLLWGAEQEGQEQEGRVEPMDVDSEAQVQGSVEADTTADGAVLTVTMNAGGGSVHVVDGEQETER</sequence>
<protein>
    <submittedName>
        <fullName evidence="2">Uncharacterized protein</fullName>
    </submittedName>
</protein>
<feature type="region of interest" description="Disordered" evidence="1">
    <location>
        <begin position="329"/>
        <end position="393"/>
    </location>
</feature>
<name>A0AAD7B9W3_9AGAR</name>
<evidence type="ECO:0000256" key="1">
    <source>
        <dbReference type="SAM" id="MobiDB-lite"/>
    </source>
</evidence>
<feature type="region of interest" description="Disordered" evidence="1">
    <location>
        <begin position="158"/>
        <end position="181"/>
    </location>
</feature>
<dbReference type="EMBL" id="JARKIF010000026">
    <property type="protein sequence ID" value="KAJ7614514.1"/>
    <property type="molecule type" value="Genomic_DNA"/>
</dbReference>
<feature type="compositionally biased region" description="Low complexity" evidence="1">
    <location>
        <begin position="160"/>
        <end position="170"/>
    </location>
</feature>
<keyword evidence="3" id="KW-1185">Reference proteome</keyword>
<comment type="caution">
    <text evidence="2">The sequence shown here is derived from an EMBL/GenBank/DDBJ whole genome shotgun (WGS) entry which is preliminary data.</text>
</comment>
<reference evidence="2" key="1">
    <citation type="submission" date="2023-03" db="EMBL/GenBank/DDBJ databases">
        <title>Massive genome expansion in bonnet fungi (Mycena s.s.) driven by repeated elements and novel gene families across ecological guilds.</title>
        <authorList>
            <consortium name="Lawrence Berkeley National Laboratory"/>
            <person name="Harder C.B."/>
            <person name="Miyauchi S."/>
            <person name="Viragh M."/>
            <person name="Kuo A."/>
            <person name="Thoen E."/>
            <person name="Andreopoulos B."/>
            <person name="Lu D."/>
            <person name="Skrede I."/>
            <person name="Drula E."/>
            <person name="Henrissat B."/>
            <person name="Morin E."/>
            <person name="Kohler A."/>
            <person name="Barry K."/>
            <person name="LaButti K."/>
            <person name="Morin E."/>
            <person name="Salamov A."/>
            <person name="Lipzen A."/>
            <person name="Mereny Z."/>
            <person name="Hegedus B."/>
            <person name="Baldrian P."/>
            <person name="Stursova M."/>
            <person name="Weitz H."/>
            <person name="Taylor A."/>
            <person name="Grigoriev I.V."/>
            <person name="Nagy L.G."/>
            <person name="Martin F."/>
            <person name="Kauserud H."/>
        </authorList>
    </citation>
    <scope>NUCLEOTIDE SEQUENCE</scope>
    <source>
        <strain evidence="2">9284</strain>
    </source>
</reference>
<evidence type="ECO:0000313" key="2">
    <source>
        <dbReference type="EMBL" id="KAJ7614514.1"/>
    </source>
</evidence>
<accession>A0AAD7B9W3</accession>
<organism evidence="2 3">
    <name type="scientific">Roridomyces roridus</name>
    <dbReference type="NCBI Taxonomy" id="1738132"/>
    <lineage>
        <taxon>Eukaryota</taxon>
        <taxon>Fungi</taxon>
        <taxon>Dikarya</taxon>
        <taxon>Basidiomycota</taxon>
        <taxon>Agaricomycotina</taxon>
        <taxon>Agaricomycetes</taxon>
        <taxon>Agaricomycetidae</taxon>
        <taxon>Agaricales</taxon>
        <taxon>Marasmiineae</taxon>
        <taxon>Mycenaceae</taxon>
        <taxon>Roridomyces</taxon>
    </lineage>
</organism>
<dbReference type="Proteomes" id="UP001221142">
    <property type="component" value="Unassembled WGS sequence"/>
</dbReference>
<dbReference type="AlphaFoldDB" id="A0AAD7B9W3"/>
<evidence type="ECO:0000313" key="3">
    <source>
        <dbReference type="Proteomes" id="UP001221142"/>
    </source>
</evidence>
<proteinExistence type="predicted"/>